<dbReference type="EMBL" id="AM114193">
    <property type="protein sequence ID" value="CAJ35275.1"/>
    <property type="molecule type" value="Genomic_DNA"/>
</dbReference>
<proteinExistence type="predicted"/>
<dbReference type="AlphaFoldDB" id="Q0W8L8"/>
<name>Q0W8L8_METAR</name>
<protein>
    <submittedName>
        <fullName evidence="1">Uncharacterized protein</fullName>
    </submittedName>
</protein>
<dbReference type="Proteomes" id="UP000000663">
    <property type="component" value="Chromosome"/>
</dbReference>
<gene>
    <name evidence="1" type="ORF">LM3</name>
</gene>
<reference evidence="1 2" key="1">
    <citation type="journal article" date="2006" name="Science">
        <title>Genome of rice cluster I archaea -- the key methane producers in the rice rhizosphere.</title>
        <authorList>
            <person name="Erkel C."/>
            <person name="Kube M."/>
            <person name="Reinhardt R."/>
            <person name="Liesack W."/>
        </authorList>
    </citation>
    <scope>NUCLEOTIDE SEQUENCE [LARGE SCALE GENOMIC DNA]</scope>
    <source>
        <strain evidence="2">DSM 22066 / NBRC 105507 / MRE50</strain>
    </source>
</reference>
<sequence>MPEQPSCRRSHGRQYIRLLSGNQAPGSQKVPSFCFLTFCHSRILLLMRTNIMKWKYRDFLAIKKQIKQKFVLLVL</sequence>
<dbReference type="KEGG" id="rci:LM3"/>
<dbReference type="STRING" id="351160.LM3"/>
<organism evidence="1 2">
    <name type="scientific">Methanocella arvoryzae (strain DSM 22066 / NBRC 105507 / MRE50)</name>
    <dbReference type="NCBI Taxonomy" id="351160"/>
    <lineage>
        <taxon>Archaea</taxon>
        <taxon>Methanobacteriati</taxon>
        <taxon>Methanobacteriota</taxon>
        <taxon>Stenosarchaea group</taxon>
        <taxon>Methanomicrobia</taxon>
        <taxon>Methanocellales</taxon>
        <taxon>Methanocellaceae</taxon>
        <taxon>Methanocella</taxon>
    </lineage>
</organism>
<keyword evidence="2" id="KW-1185">Reference proteome</keyword>
<evidence type="ECO:0000313" key="2">
    <source>
        <dbReference type="Proteomes" id="UP000000663"/>
    </source>
</evidence>
<evidence type="ECO:0000313" key="1">
    <source>
        <dbReference type="EMBL" id="CAJ35275.1"/>
    </source>
</evidence>
<accession>Q0W8L8</accession>